<name>A0A8H8RCM0_9HELO</name>
<protein>
    <recommendedName>
        <fullName evidence="3">Transcription factor domain-containing protein</fullName>
    </recommendedName>
</protein>
<organism evidence="1 2">
    <name type="scientific">Lachnellula subtilissima</name>
    <dbReference type="NCBI Taxonomy" id="602034"/>
    <lineage>
        <taxon>Eukaryota</taxon>
        <taxon>Fungi</taxon>
        <taxon>Dikarya</taxon>
        <taxon>Ascomycota</taxon>
        <taxon>Pezizomycotina</taxon>
        <taxon>Leotiomycetes</taxon>
        <taxon>Helotiales</taxon>
        <taxon>Lachnaceae</taxon>
        <taxon>Lachnellula</taxon>
    </lineage>
</organism>
<evidence type="ECO:0000313" key="2">
    <source>
        <dbReference type="Proteomes" id="UP000462212"/>
    </source>
</evidence>
<gene>
    <name evidence="1" type="ORF">LSUB1_G007604</name>
</gene>
<accession>A0A8H8RCM0</accession>
<reference evidence="1 2" key="1">
    <citation type="submission" date="2018-05" db="EMBL/GenBank/DDBJ databases">
        <title>Genome sequencing and assembly of the regulated plant pathogen Lachnellula willkommii and related sister species for the development of diagnostic species identification markers.</title>
        <authorList>
            <person name="Giroux E."/>
            <person name="Bilodeau G."/>
        </authorList>
    </citation>
    <scope>NUCLEOTIDE SEQUENCE [LARGE SCALE GENOMIC DNA]</scope>
    <source>
        <strain evidence="1 2">CBS 197.66</strain>
    </source>
</reference>
<dbReference type="Proteomes" id="UP000462212">
    <property type="component" value="Unassembled WGS sequence"/>
</dbReference>
<sequence length="301" mass="34756">MSKRFCHFQIPYCQPRDLDPSSTDEQGGPDAWNTDACLNYTAETRWSALCASIKEEILELYFDRSRPSCLEKIKALQTTADAYWEVLPAHFRFEDSLRQIDVSPFDRDFLISIRLNYLHISFLLRRLLLRRLAEPDVAMIDVAQQMLHLVVGAILLREELSNSGTGLDWKIAFYGLPSAGILLLAILRHQRDPRCPRVPRAKVLQDLTILAAEVERGTVVRREEPNYALLFKATQAIQRFLDRILSEESTHVVAQQEIPFQSDNNWLAQLDHEPRDFDFDFWEGLVDNSSLFNLNFPISDC</sequence>
<comment type="caution">
    <text evidence="1">The sequence shown here is derived from an EMBL/GenBank/DDBJ whole genome shotgun (WGS) entry which is preliminary data.</text>
</comment>
<keyword evidence="2" id="KW-1185">Reference proteome</keyword>
<evidence type="ECO:0008006" key="3">
    <source>
        <dbReference type="Google" id="ProtNLM"/>
    </source>
</evidence>
<dbReference type="OrthoDB" id="4898680at2759"/>
<evidence type="ECO:0000313" key="1">
    <source>
        <dbReference type="EMBL" id="TVY32717.1"/>
    </source>
</evidence>
<proteinExistence type="predicted"/>
<dbReference type="AlphaFoldDB" id="A0A8H8RCM0"/>
<dbReference type="CDD" id="cd12148">
    <property type="entry name" value="fungal_TF_MHR"/>
    <property type="match status" value="1"/>
</dbReference>
<dbReference type="EMBL" id="QGMJ01000955">
    <property type="protein sequence ID" value="TVY32717.1"/>
    <property type="molecule type" value="Genomic_DNA"/>
</dbReference>